<proteinExistence type="predicted"/>
<dbReference type="Proteomes" id="UP000596660">
    <property type="component" value="Unplaced"/>
</dbReference>
<dbReference type="FunFam" id="1.10.10.60:FF:000007">
    <property type="entry name" value="Two-component response regulator"/>
    <property type="match status" value="1"/>
</dbReference>
<comment type="subcellular location">
    <subcellularLocation>
        <location evidence="1">Nucleus</location>
    </subcellularLocation>
</comment>
<feature type="region of interest" description="Disordered" evidence="5">
    <location>
        <begin position="115"/>
        <end position="138"/>
    </location>
</feature>
<evidence type="ECO:0000256" key="2">
    <source>
        <dbReference type="ARBA" id="ARBA00023015"/>
    </source>
</evidence>
<accession>A0A803M0I9</accession>
<dbReference type="PROSITE" id="PS51294">
    <property type="entry name" value="HTH_MYB"/>
    <property type="match status" value="1"/>
</dbReference>
<keyword evidence="4" id="KW-0539">Nucleus</keyword>
<protein>
    <recommendedName>
        <fullName evidence="6">HTH myb-type domain-containing protein</fullName>
    </recommendedName>
</protein>
<evidence type="ECO:0000313" key="7">
    <source>
        <dbReference type="EnsemblPlants" id="AUR62021240-RA:cds"/>
    </source>
</evidence>
<evidence type="ECO:0000256" key="5">
    <source>
        <dbReference type="SAM" id="MobiDB-lite"/>
    </source>
</evidence>
<feature type="compositionally biased region" description="Polar residues" evidence="5">
    <location>
        <begin position="115"/>
        <end position="128"/>
    </location>
</feature>
<keyword evidence="8" id="KW-1185">Reference proteome</keyword>
<keyword evidence="3" id="KW-0804">Transcription</keyword>
<dbReference type="PANTHER" id="PTHR31442:SF40">
    <property type="entry name" value="HOMEODOMAIN-LIKE SUPERFAMILY PROTEIN"/>
    <property type="match status" value="1"/>
</dbReference>
<evidence type="ECO:0000256" key="3">
    <source>
        <dbReference type="ARBA" id="ARBA00023163"/>
    </source>
</evidence>
<evidence type="ECO:0000256" key="1">
    <source>
        <dbReference type="ARBA" id="ARBA00004123"/>
    </source>
</evidence>
<dbReference type="PANTHER" id="PTHR31442">
    <property type="entry name" value="HOMEODOMAIN-LIKE SUPERFAMILY PROTEIN-RELATED"/>
    <property type="match status" value="1"/>
</dbReference>
<dbReference type="GO" id="GO:0005634">
    <property type="term" value="C:nucleus"/>
    <property type="evidence" value="ECO:0007669"/>
    <property type="project" value="UniProtKB-SubCell"/>
</dbReference>
<dbReference type="InterPro" id="IPR006447">
    <property type="entry name" value="Myb_dom_plants"/>
</dbReference>
<dbReference type="InterPro" id="IPR001005">
    <property type="entry name" value="SANT/Myb"/>
</dbReference>
<dbReference type="InterPro" id="IPR044841">
    <property type="entry name" value="LUX/BOA-like"/>
</dbReference>
<dbReference type="EnsemblPlants" id="AUR62021240-RA">
    <property type="protein sequence ID" value="AUR62021240-RA:cds"/>
    <property type="gene ID" value="AUR62021240"/>
</dbReference>
<sequence>MKKPKLVWTTSLHSRFLEAVNNLGVDKAVPKRILEYMNVPGLKRENIASHLQKYRIFLKRVSDITTDNENGIPNNWNERPFRSSFVLNEITFLTGSIQDQYRGLVAERSLGMTNDPNFEIGESSTQGANGPRKQARCGAPSDLSEAVRSLKQKIELLEKLQKLQRMHKQVSPSPIDGRVLSNQQFHPANCNNNNNYVGLRISTDGELISPTNNTPIVLGDNNVANANFANGMHGSNNFTENANNNAQEVNYYGMNFADNSFHNNTNTPLADLFSSDVDDWNFNTPNVDQIATPQANPFGMSQEMPNMQGGIGDEFMELGIDIPMDQDYFDNNFGFGPFDAQGNAQGGFAEGLDQA</sequence>
<dbReference type="NCBIfam" id="TIGR01557">
    <property type="entry name" value="myb_SHAQKYF"/>
    <property type="match status" value="1"/>
</dbReference>
<dbReference type="InterPro" id="IPR017930">
    <property type="entry name" value="Myb_dom"/>
</dbReference>
<dbReference type="Gene3D" id="1.10.10.60">
    <property type="entry name" value="Homeodomain-like"/>
    <property type="match status" value="1"/>
</dbReference>
<dbReference type="AlphaFoldDB" id="A0A803M0I9"/>
<reference evidence="7" key="1">
    <citation type="journal article" date="2017" name="Nature">
        <title>The genome of Chenopodium quinoa.</title>
        <authorList>
            <person name="Jarvis D.E."/>
            <person name="Ho Y.S."/>
            <person name="Lightfoot D.J."/>
            <person name="Schmoeckel S.M."/>
            <person name="Li B."/>
            <person name="Borm T.J.A."/>
            <person name="Ohyanagi H."/>
            <person name="Mineta K."/>
            <person name="Michell C.T."/>
            <person name="Saber N."/>
            <person name="Kharbatia N.M."/>
            <person name="Rupper R.R."/>
            <person name="Sharp A.R."/>
            <person name="Dally N."/>
            <person name="Boughton B.A."/>
            <person name="Woo Y.H."/>
            <person name="Gao G."/>
            <person name="Schijlen E.G.W.M."/>
            <person name="Guo X."/>
            <person name="Momin A.A."/>
            <person name="Negrao S."/>
            <person name="Al-Babili S."/>
            <person name="Gehring C."/>
            <person name="Roessner U."/>
            <person name="Jung C."/>
            <person name="Murphy K."/>
            <person name="Arold S.T."/>
            <person name="Gojobori T."/>
            <person name="van der Linden C.G."/>
            <person name="van Loo E.N."/>
            <person name="Jellen E.N."/>
            <person name="Maughan P.J."/>
            <person name="Tester M."/>
        </authorList>
    </citation>
    <scope>NUCLEOTIDE SEQUENCE [LARGE SCALE GENOMIC DNA]</scope>
    <source>
        <strain evidence="7">cv. PI 614886</strain>
    </source>
</reference>
<feature type="domain" description="HTH myb-type" evidence="6">
    <location>
        <begin position="1"/>
        <end position="59"/>
    </location>
</feature>
<keyword evidence="2" id="KW-0805">Transcription regulation</keyword>
<dbReference type="GO" id="GO:0003700">
    <property type="term" value="F:DNA-binding transcription factor activity"/>
    <property type="evidence" value="ECO:0007669"/>
    <property type="project" value="InterPro"/>
</dbReference>
<evidence type="ECO:0000256" key="4">
    <source>
        <dbReference type="ARBA" id="ARBA00023242"/>
    </source>
</evidence>
<dbReference type="GO" id="GO:0003677">
    <property type="term" value="F:DNA binding"/>
    <property type="evidence" value="ECO:0007669"/>
    <property type="project" value="InterPro"/>
</dbReference>
<reference evidence="7" key="2">
    <citation type="submission" date="2021-03" db="UniProtKB">
        <authorList>
            <consortium name="EnsemblPlants"/>
        </authorList>
    </citation>
    <scope>IDENTIFICATION</scope>
</reference>
<dbReference type="Gramene" id="AUR62021240-RA">
    <property type="protein sequence ID" value="AUR62021240-RA:cds"/>
    <property type="gene ID" value="AUR62021240"/>
</dbReference>
<dbReference type="SUPFAM" id="SSF46689">
    <property type="entry name" value="Homeodomain-like"/>
    <property type="match status" value="1"/>
</dbReference>
<dbReference type="InterPro" id="IPR009057">
    <property type="entry name" value="Homeodomain-like_sf"/>
</dbReference>
<dbReference type="Pfam" id="PF00249">
    <property type="entry name" value="Myb_DNA-binding"/>
    <property type="match status" value="1"/>
</dbReference>
<evidence type="ECO:0000259" key="6">
    <source>
        <dbReference type="PROSITE" id="PS51294"/>
    </source>
</evidence>
<name>A0A803M0I9_CHEQI</name>
<organism evidence="7 8">
    <name type="scientific">Chenopodium quinoa</name>
    <name type="common">Quinoa</name>
    <dbReference type="NCBI Taxonomy" id="63459"/>
    <lineage>
        <taxon>Eukaryota</taxon>
        <taxon>Viridiplantae</taxon>
        <taxon>Streptophyta</taxon>
        <taxon>Embryophyta</taxon>
        <taxon>Tracheophyta</taxon>
        <taxon>Spermatophyta</taxon>
        <taxon>Magnoliopsida</taxon>
        <taxon>eudicotyledons</taxon>
        <taxon>Gunneridae</taxon>
        <taxon>Pentapetalae</taxon>
        <taxon>Caryophyllales</taxon>
        <taxon>Chenopodiaceae</taxon>
        <taxon>Chenopodioideae</taxon>
        <taxon>Atripliceae</taxon>
        <taxon>Chenopodium</taxon>
    </lineage>
</organism>
<evidence type="ECO:0000313" key="8">
    <source>
        <dbReference type="Proteomes" id="UP000596660"/>
    </source>
</evidence>